<evidence type="ECO:0000256" key="2">
    <source>
        <dbReference type="ARBA" id="ARBA00022475"/>
    </source>
</evidence>
<feature type="transmembrane region" description="Helical" evidence="7">
    <location>
        <begin position="317"/>
        <end position="338"/>
    </location>
</feature>
<dbReference type="GO" id="GO:0015744">
    <property type="term" value="P:succinate transport"/>
    <property type="evidence" value="ECO:0007669"/>
    <property type="project" value="TreeGrafter"/>
</dbReference>
<gene>
    <name evidence="10" type="ORF">MCHLDSM_05308</name>
</gene>
<keyword evidence="5 7" id="KW-0472">Membrane</keyword>
<feature type="transmembrane region" description="Helical" evidence="7">
    <location>
        <begin position="293"/>
        <end position="311"/>
    </location>
</feature>
<keyword evidence="4 7" id="KW-1133">Transmembrane helix</keyword>
<feature type="transmembrane region" description="Helical" evidence="7">
    <location>
        <begin position="145"/>
        <end position="163"/>
    </location>
</feature>
<feature type="transmembrane region" description="Helical" evidence="7">
    <location>
        <begin position="235"/>
        <end position="253"/>
    </location>
</feature>
<comment type="caution">
    <text evidence="10">The sequence shown here is derived from an EMBL/GenBank/DDBJ whole genome shotgun (WGS) entry which is preliminary data.</text>
</comment>
<dbReference type="Proteomes" id="UP000036513">
    <property type="component" value="Unassembled WGS sequence"/>
</dbReference>
<evidence type="ECO:0000259" key="8">
    <source>
        <dbReference type="Pfam" id="PF06738"/>
    </source>
</evidence>
<evidence type="ECO:0000259" key="9">
    <source>
        <dbReference type="Pfam" id="PF12821"/>
    </source>
</evidence>
<evidence type="ECO:0000256" key="7">
    <source>
        <dbReference type="SAM" id="Phobius"/>
    </source>
</evidence>
<feature type="transmembrane region" description="Helical" evidence="7">
    <location>
        <begin position="390"/>
        <end position="408"/>
    </location>
</feature>
<comment type="similarity">
    <text evidence="6">Belongs to the ThrE exporter (TC 2.A.79) family.</text>
</comment>
<dbReference type="PANTHER" id="PTHR34390:SF2">
    <property type="entry name" value="SUCCINATE TRANSPORTER SUBUNIT YJJP-RELATED"/>
    <property type="match status" value="1"/>
</dbReference>
<evidence type="ECO:0000256" key="4">
    <source>
        <dbReference type="ARBA" id="ARBA00022989"/>
    </source>
</evidence>
<feature type="transmembrane region" description="Helical" evidence="7">
    <location>
        <begin position="265"/>
        <end position="286"/>
    </location>
</feature>
<dbReference type="InterPro" id="IPR010619">
    <property type="entry name" value="ThrE-like_N"/>
</dbReference>
<feature type="transmembrane region" description="Helical" evidence="7">
    <location>
        <begin position="345"/>
        <end position="363"/>
    </location>
</feature>
<evidence type="ECO:0000256" key="1">
    <source>
        <dbReference type="ARBA" id="ARBA00004651"/>
    </source>
</evidence>
<comment type="subcellular location">
    <subcellularLocation>
        <location evidence="1">Cell membrane</location>
        <topology evidence="1">Multi-pass membrane protein</topology>
    </subcellularLocation>
</comment>
<feature type="domain" description="Threonine/Serine exporter ThrE" evidence="9">
    <location>
        <begin position="273"/>
        <end position="406"/>
    </location>
</feature>
<dbReference type="PANTHER" id="PTHR34390">
    <property type="entry name" value="UPF0442 PROTEIN YJJB-RELATED"/>
    <property type="match status" value="1"/>
</dbReference>
<feature type="domain" description="Threonine/serine exporter-like N-terminal" evidence="8">
    <location>
        <begin position="17"/>
        <end position="251"/>
    </location>
</feature>
<evidence type="ECO:0000256" key="5">
    <source>
        <dbReference type="ARBA" id="ARBA00023136"/>
    </source>
</evidence>
<reference evidence="10 11" key="1">
    <citation type="journal article" date="2015" name="Genome Biol. Evol.">
        <title>Characterization of Three Mycobacterium spp. with Potential Use in Bioremediation by Genome Sequencing and Comparative Genomics.</title>
        <authorList>
            <person name="Das S."/>
            <person name="Pettersson B.M."/>
            <person name="Behra P.R."/>
            <person name="Ramesh M."/>
            <person name="Dasgupta S."/>
            <person name="Bhattacharya A."/>
            <person name="Kirsebom L.A."/>
        </authorList>
    </citation>
    <scope>NUCLEOTIDE SEQUENCE [LARGE SCALE GENOMIC DNA]</scope>
    <source>
        <strain evidence="10 11">DSM 43826</strain>
    </source>
</reference>
<proteinExistence type="inferred from homology"/>
<keyword evidence="11" id="KW-1185">Reference proteome</keyword>
<dbReference type="GO" id="GO:0005886">
    <property type="term" value="C:plasma membrane"/>
    <property type="evidence" value="ECO:0007669"/>
    <property type="project" value="UniProtKB-SubCell"/>
</dbReference>
<evidence type="ECO:0000313" key="10">
    <source>
        <dbReference type="EMBL" id="KMO70420.1"/>
    </source>
</evidence>
<dbReference type="InterPro" id="IPR050539">
    <property type="entry name" value="ThrE_Dicarb/AminoAcid_Exp"/>
</dbReference>
<evidence type="ECO:0008006" key="12">
    <source>
        <dbReference type="Google" id="ProtNLM"/>
    </source>
</evidence>
<protein>
    <recommendedName>
        <fullName evidence="12">Inner membrane protein YjjP</fullName>
    </recommendedName>
</protein>
<organism evidence="10 11">
    <name type="scientific">Mycolicibacterium chlorophenolicum</name>
    <dbReference type="NCBI Taxonomy" id="37916"/>
    <lineage>
        <taxon>Bacteria</taxon>
        <taxon>Bacillati</taxon>
        <taxon>Actinomycetota</taxon>
        <taxon>Actinomycetes</taxon>
        <taxon>Mycobacteriales</taxon>
        <taxon>Mycobacteriaceae</taxon>
        <taxon>Mycolicibacterium</taxon>
    </lineage>
</organism>
<dbReference type="RefSeq" id="WP_048472429.1">
    <property type="nucleotide sequence ID" value="NZ_JYNL01000064.1"/>
</dbReference>
<dbReference type="AlphaFoldDB" id="A0A0J6VHD3"/>
<evidence type="ECO:0000313" key="11">
    <source>
        <dbReference type="Proteomes" id="UP000036513"/>
    </source>
</evidence>
<feature type="transmembrane region" description="Helical" evidence="7">
    <location>
        <begin position="175"/>
        <end position="193"/>
    </location>
</feature>
<accession>A0A0J6VHD3</accession>
<keyword evidence="2" id="KW-1003">Cell membrane</keyword>
<evidence type="ECO:0000256" key="3">
    <source>
        <dbReference type="ARBA" id="ARBA00022692"/>
    </source>
</evidence>
<feature type="transmembrane region" description="Helical" evidence="7">
    <location>
        <begin position="199"/>
        <end position="223"/>
    </location>
</feature>
<dbReference type="EMBL" id="JYNL01000064">
    <property type="protein sequence ID" value="KMO70420.1"/>
    <property type="molecule type" value="Genomic_DNA"/>
</dbReference>
<dbReference type="GO" id="GO:0022857">
    <property type="term" value="F:transmembrane transporter activity"/>
    <property type="evidence" value="ECO:0007669"/>
    <property type="project" value="InterPro"/>
</dbReference>
<dbReference type="Pfam" id="PF06738">
    <property type="entry name" value="ThrE"/>
    <property type="match status" value="1"/>
</dbReference>
<keyword evidence="3 7" id="KW-0812">Transmembrane</keyword>
<dbReference type="STRING" id="37916.MCHLDSM_05308"/>
<feature type="transmembrane region" description="Helical" evidence="7">
    <location>
        <begin position="121"/>
        <end position="139"/>
    </location>
</feature>
<evidence type="ECO:0000256" key="6">
    <source>
        <dbReference type="ARBA" id="ARBA00034125"/>
    </source>
</evidence>
<dbReference type="PATRIC" id="fig|37916.4.peg.5314"/>
<dbReference type="InterPro" id="IPR024528">
    <property type="entry name" value="ThrE_2"/>
</dbReference>
<name>A0A0J6VHD3_9MYCO</name>
<sequence length="419" mass="42716">MTRHAQRPDATGALGTILHAAQLLHDSGQSTSMTVQAVQRLSRGLGQPAVVIPGWASVTVYEPRAGGANALIGQTRPIGVNMRRVATVMRAVDDAGRRPVQRDDIEHVIDTAERLAPSSTLAFVAACGVGAAALAVVFGANDIRVVGLIAAAAALGGALRRGLARLGADPLLQTFVAAVIAGAAGTVGGVIGLQSAAGLIAVCPAMVLVPGPQILIGAMDLLAARMTLAVARLSYALLVLATIAIGLMVGLWPGGQPLPLTSPPAAVPFAVDVLAAGVAAACYPVFFSMPYRLLGWPIAVGMAAHALHWWAIDSWHASLPVAALLACLLTGAVLTPMAYLRHMPFAAVGFASVVALVPGMYVFRTVTGVAELAAGAGAQTLLEVATNGSTALLTVVAMAVGLAVPTRVRDRILERGRRG</sequence>
<dbReference type="Pfam" id="PF12821">
    <property type="entry name" value="ThrE_2"/>
    <property type="match status" value="1"/>
</dbReference>